<sequence length="174" mass="19580">MGKQFFWVNHKQTCKQERGDNGNGSEDGYIWSPKKNSNGAINQTYENLTKVRVGDIIFSYADTKIEFIGIAKSIAYDAPKPSEFGNSGDNWDKSGWKVNVDFSYRIAPPFKPKAHIAVLERLWPSIHSPIQRNGNGNQCCYLAMLSNKLGEEILKLCKAETLIDYCQGEAIIQV</sequence>
<dbReference type="AlphaFoldDB" id="A0A5J4RZY5"/>
<evidence type="ECO:0008006" key="2">
    <source>
        <dbReference type="Google" id="ProtNLM"/>
    </source>
</evidence>
<protein>
    <recommendedName>
        <fullName evidence="2">EVE domain-containing protein</fullName>
    </recommendedName>
</protein>
<evidence type="ECO:0000313" key="1">
    <source>
        <dbReference type="EMBL" id="KAA6338551.1"/>
    </source>
</evidence>
<reference evidence="1" key="1">
    <citation type="submission" date="2019-03" db="EMBL/GenBank/DDBJ databases">
        <title>Single cell metagenomics reveals metabolic interactions within the superorganism composed of flagellate Streblomastix strix and complex community of Bacteroidetes bacteria on its surface.</title>
        <authorList>
            <person name="Treitli S.C."/>
            <person name="Kolisko M."/>
            <person name="Husnik F."/>
            <person name="Keeling P."/>
            <person name="Hampl V."/>
        </authorList>
    </citation>
    <scope>NUCLEOTIDE SEQUENCE</scope>
    <source>
        <strain evidence="1">STM</strain>
    </source>
</reference>
<proteinExistence type="predicted"/>
<name>A0A5J4RZY5_9ZZZZ</name>
<dbReference type="EMBL" id="SNRY01000607">
    <property type="protein sequence ID" value="KAA6338551.1"/>
    <property type="molecule type" value="Genomic_DNA"/>
</dbReference>
<organism evidence="1">
    <name type="scientific">termite gut metagenome</name>
    <dbReference type="NCBI Taxonomy" id="433724"/>
    <lineage>
        <taxon>unclassified sequences</taxon>
        <taxon>metagenomes</taxon>
        <taxon>organismal metagenomes</taxon>
    </lineage>
</organism>
<comment type="caution">
    <text evidence="1">The sequence shown here is derived from an EMBL/GenBank/DDBJ whole genome shotgun (WGS) entry which is preliminary data.</text>
</comment>
<accession>A0A5J4RZY5</accession>
<gene>
    <name evidence="1" type="ORF">EZS27_013464</name>
</gene>